<evidence type="ECO:0000256" key="8">
    <source>
        <dbReference type="ARBA" id="ARBA00023033"/>
    </source>
</evidence>
<dbReference type="PANTHER" id="PTHR24305">
    <property type="entry name" value="CYTOCHROME P450"/>
    <property type="match status" value="1"/>
</dbReference>
<dbReference type="Gene3D" id="1.10.630.10">
    <property type="entry name" value="Cytochrome P450"/>
    <property type="match status" value="1"/>
</dbReference>
<dbReference type="PRINTS" id="PR00385">
    <property type="entry name" value="P450"/>
</dbReference>
<keyword evidence="8 10" id="KW-0503">Monooxygenase</keyword>
<dbReference type="OrthoDB" id="1470350at2759"/>
<comment type="similarity">
    <text evidence="3 10">Belongs to the cytochrome P450 family.</text>
</comment>
<dbReference type="Pfam" id="PF00067">
    <property type="entry name" value="p450"/>
    <property type="match status" value="1"/>
</dbReference>
<evidence type="ECO:0000256" key="7">
    <source>
        <dbReference type="ARBA" id="ARBA00023004"/>
    </source>
</evidence>
<evidence type="ECO:0000256" key="2">
    <source>
        <dbReference type="ARBA" id="ARBA00005179"/>
    </source>
</evidence>
<evidence type="ECO:0000256" key="4">
    <source>
        <dbReference type="ARBA" id="ARBA00022617"/>
    </source>
</evidence>
<dbReference type="InterPro" id="IPR036396">
    <property type="entry name" value="Cyt_P450_sf"/>
</dbReference>
<evidence type="ECO:0000313" key="12">
    <source>
        <dbReference type="Proteomes" id="UP000383932"/>
    </source>
</evidence>
<dbReference type="GO" id="GO:0005506">
    <property type="term" value="F:iron ion binding"/>
    <property type="evidence" value="ECO:0007669"/>
    <property type="project" value="InterPro"/>
</dbReference>
<organism evidence="11 12">
    <name type="scientific">Ceratobasidium theobromae</name>
    <dbReference type="NCBI Taxonomy" id="1582974"/>
    <lineage>
        <taxon>Eukaryota</taxon>
        <taxon>Fungi</taxon>
        <taxon>Dikarya</taxon>
        <taxon>Basidiomycota</taxon>
        <taxon>Agaricomycotina</taxon>
        <taxon>Agaricomycetes</taxon>
        <taxon>Cantharellales</taxon>
        <taxon>Ceratobasidiaceae</taxon>
        <taxon>Ceratobasidium</taxon>
    </lineage>
</organism>
<keyword evidence="4 9" id="KW-0349">Heme</keyword>
<evidence type="ECO:0000256" key="3">
    <source>
        <dbReference type="ARBA" id="ARBA00010617"/>
    </source>
</evidence>
<name>A0A5N5QG25_9AGAM</name>
<comment type="cofactor">
    <cofactor evidence="1 9">
        <name>heme</name>
        <dbReference type="ChEBI" id="CHEBI:30413"/>
    </cofactor>
</comment>
<dbReference type="PRINTS" id="PR00465">
    <property type="entry name" value="EP450IV"/>
</dbReference>
<dbReference type="GO" id="GO:0004497">
    <property type="term" value="F:monooxygenase activity"/>
    <property type="evidence" value="ECO:0007669"/>
    <property type="project" value="UniProtKB-KW"/>
</dbReference>
<dbReference type="InterPro" id="IPR001128">
    <property type="entry name" value="Cyt_P450"/>
</dbReference>
<feature type="binding site" description="axial binding residue" evidence="9">
    <location>
        <position position="364"/>
    </location>
    <ligand>
        <name>heme</name>
        <dbReference type="ChEBI" id="CHEBI:30413"/>
    </ligand>
    <ligandPart>
        <name>Fe</name>
        <dbReference type="ChEBI" id="CHEBI:18248"/>
    </ligandPart>
</feature>
<keyword evidence="7 9" id="KW-0408">Iron</keyword>
<accession>A0A5N5QG25</accession>
<proteinExistence type="inferred from homology"/>
<dbReference type="InterPro" id="IPR017972">
    <property type="entry name" value="Cyt_P450_CS"/>
</dbReference>
<evidence type="ECO:0000256" key="10">
    <source>
        <dbReference type="RuleBase" id="RU000461"/>
    </source>
</evidence>
<dbReference type="PROSITE" id="PS00086">
    <property type="entry name" value="CYTOCHROME_P450"/>
    <property type="match status" value="1"/>
</dbReference>
<gene>
    <name evidence="11" type="ORF">CTheo_6138</name>
</gene>
<reference evidence="11 12" key="1">
    <citation type="journal article" date="2019" name="Fungal Biol. Biotechnol.">
        <title>Draft genome sequence of fastidious pathogen Ceratobasidium theobromae, which causes vascular-streak dieback in Theobroma cacao.</title>
        <authorList>
            <person name="Ali S.S."/>
            <person name="Asman A."/>
            <person name="Shao J."/>
            <person name="Firmansyah A.P."/>
            <person name="Susilo A.W."/>
            <person name="Rosmana A."/>
            <person name="McMahon P."/>
            <person name="Junaid M."/>
            <person name="Guest D."/>
            <person name="Kheng T.Y."/>
            <person name="Meinhardt L.W."/>
            <person name="Bailey B.A."/>
        </authorList>
    </citation>
    <scope>NUCLEOTIDE SEQUENCE [LARGE SCALE GENOMIC DNA]</scope>
    <source>
        <strain evidence="11 12">CT2</strain>
    </source>
</reference>
<dbReference type="InterPro" id="IPR050121">
    <property type="entry name" value="Cytochrome_P450_monoxygenase"/>
</dbReference>
<protein>
    <submittedName>
        <fullName evidence="11">Cytochrome P450 family protein</fullName>
    </submittedName>
</protein>
<sequence length="431" mass="48686">MFADSNICETDTQLSHWLAPYHIYGAIDLNYLCPEASIDWLRGLFSPSSASRPIISPQMKLKDHMIQAMGGDESREINLLEWCKASTLESIGEIGFGYSFGAIQGTQSSYMKAIQSLMPTIARIFGWLPYLSWARRLLPTTMGQKIIRWIPNVHIQSAKAAIDAQREHARNILKNRREVISNGVDKEFNDILSNIIQINTRASKDDKLSEDQIIGQINGALARVLHILSEHPVIQDRLRAELVDASPELQNYDKLSYLDAVIRETLRLYPPTPTIIRHATRDWVLPLRYPTEQQKEIYVKEGAEIRISLRNANRCKETWGSDAEEFKPERWLSQLPLSALEAKTPGINLGVEGSMTFSAGPRACIGYKFAILQLKSFLFTLIKSFHFAPGSAPIEWRAAGFTTPHIMIKTEKGELVMDRRPSLPLKVSPVC</sequence>
<keyword evidence="12" id="KW-1185">Reference proteome</keyword>
<comment type="pathway">
    <text evidence="2">Secondary metabolite biosynthesis.</text>
</comment>
<dbReference type="GO" id="GO:0016705">
    <property type="term" value="F:oxidoreductase activity, acting on paired donors, with incorporation or reduction of molecular oxygen"/>
    <property type="evidence" value="ECO:0007669"/>
    <property type="project" value="InterPro"/>
</dbReference>
<dbReference type="InterPro" id="IPR002403">
    <property type="entry name" value="Cyt_P450_E_grp-IV"/>
</dbReference>
<keyword evidence="6 10" id="KW-0560">Oxidoreductase</keyword>
<dbReference type="Proteomes" id="UP000383932">
    <property type="component" value="Unassembled WGS sequence"/>
</dbReference>
<evidence type="ECO:0000313" key="11">
    <source>
        <dbReference type="EMBL" id="KAB5590421.1"/>
    </source>
</evidence>
<evidence type="ECO:0000256" key="9">
    <source>
        <dbReference type="PIRSR" id="PIRSR602403-1"/>
    </source>
</evidence>
<keyword evidence="5 9" id="KW-0479">Metal-binding</keyword>
<dbReference type="EMBL" id="SSOP01000171">
    <property type="protein sequence ID" value="KAB5590421.1"/>
    <property type="molecule type" value="Genomic_DNA"/>
</dbReference>
<dbReference type="AlphaFoldDB" id="A0A5N5QG25"/>
<dbReference type="PANTHER" id="PTHR24305:SF166">
    <property type="entry name" value="CYTOCHROME P450 12A4, MITOCHONDRIAL-RELATED"/>
    <property type="match status" value="1"/>
</dbReference>
<dbReference type="GO" id="GO:0020037">
    <property type="term" value="F:heme binding"/>
    <property type="evidence" value="ECO:0007669"/>
    <property type="project" value="InterPro"/>
</dbReference>
<comment type="caution">
    <text evidence="11">The sequence shown here is derived from an EMBL/GenBank/DDBJ whole genome shotgun (WGS) entry which is preliminary data.</text>
</comment>
<evidence type="ECO:0000256" key="6">
    <source>
        <dbReference type="ARBA" id="ARBA00023002"/>
    </source>
</evidence>
<evidence type="ECO:0000256" key="1">
    <source>
        <dbReference type="ARBA" id="ARBA00001971"/>
    </source>
</evidence>
<evidence type="ECO:0000256" key="5">
    <source>
        <dbReference type="ARBA" id="ARBA00022723"/>
    </source>
</evidence>
<dbReference type="SUPFAM" id="SSF48264">
    <property type="entry name" value="Cytochrome P450"/>
    <property type="match status" value="1"/>
</dbReference>